<dbReference type="EC" id="2.3.1.47" evidence="10"/>
<dbReference type="FunFam" id="3.40.640.10:FF:000006">
    <property type="entry name" value="5-aminolevulinate synthase, mitochondrial"/>
    <property type="match status" value="1"/>
</dbReference>
<name>A0A1F4ST07_UNCSA</name>
<dbReference type="SUPFAM" id="SSF53383">
    <property type="entry name" value="PLP-dependent transferases"/>
    <property type="match status" value="1"/>
</dbReference>
<dbReference type="InterPro" id="IPR015421">
    <property type="entry name" value="PyrdxlP-dep_Trfase_major"/>
</dbReference>
<dbReference type="GO" id="GO:0030170">
    <property type="term" value="F:pyridoxal phosphate binding"/>
    <property type="evidence" value="ECO:0007669"/>
    <property type="project" value="InterPro"/>
</dbReference>
<accession>A0A1F4ST07</accession>
<reference evidence="12 13" key="1">
    <citation type="journal article" date="2016" name="Nat. Commun.">
        <title>Thousands of microbial genomes shed light on interconnected biogeochemical processes in an aquifer system.</title>
        <authorList>
            <person name="Anantharaman K."/>
            <person name="Brown C.T."/>
            <person name="Hug L.A."/>
            <person name="Sharon I."/>
            <person name="Castelle C.J."/>
            <person name="Probst A.J."/>
            <person name="Thomas B.C."/>
            <person name="Singh A."/>
            <person name="Wilkins M.J."/>
            <person name="Karaoz U."/>
            <person name="Brodie E.L."/>
            <person name="Williams K.H."/>
            <person name="Hubbard S.S."/>
            <person name="Banfield J.F."/>
        </authorList>
    </citation>
    <scope>NUCLEOTIDE SEQUENCE [LARGE SCALE GENOMIC DNA]</scope>
</reference>
<evidence type="ECO:0000256" key="2">
    <source>
        <dbReference type="ARBA" id="ARBA00004746"/>
    </source>
</evidence>
<keyword evidence="5 10" id="KW-0808">Transferase</keyword>
<dbReference type="InterPro" id="IPR050087">
    <property type="entry name" value="AON_synthase_class-II"/>
</dbReference>
<evidence type="ECO:0000256" key="9">
    <source>
        <dbReference type="PIRSR" id="PIRSR604723-51"/>
    </source>
</evidence>
<dbReference type="CDD" id="cd06454">
    <property type="entry name" value="KBL_like"/>
    <property type="match status" value="1"/>
</dbReference>
<comment type="cofactor">
    <cofactor evidence="1 9 10">
        <name>pyridoxal 5'-phosphate</name>
        <dbReference type="ChEBI" id="CHEBI:597326"/>
    </cofactor>
</comment>
<dbReference type="PANTHER" id="PTHR13693">
    <property type="entry name" value="CLASS II AMINOTRANSFERASE/8-AMINO-7-OXONONANOATE SYNTHASE"/>
    <property type="match status" value="1"/>
</dbReference>
<dbReference type="EMBL" id="MEUB01000017">
    <property type="protein sequence ID" value="OGC23566.1"/>
    <property type="molecule type" value="Genomic_DNA"/>
</dbReference>
<gene>
    <name evidence="12" type="ORF">A2310_02955</name>
</gene>
<evidence type="ECO:0000256" key="6">
    <source>
        <dbReference type="ARBA" id="ARBA00022756"/>
    </source>
</evidence>
<dbReference type="PROSITE" id="PS00599">
    <property type="entry name" value="AA_TRANSFER_CLASS_2"/>
    <property type="match status" value="1"/>
</dbReference>
<dbReference type="GO" id="GO:0008710">
    <property type="term" value="F:8-amino-7-oxononanoate synthase activity"/>
    <property type="evidence" value="ECO:0007669"/>
    <property type="project" value="UniProtKB-UniRule"/>
</dbReference>
<dbReference type="GO" id="GO:0009102">
    <property type="term" value="P:biotin biosynthetic process"/>
    <property type="evidence" value="ECO:0007669"/>
    <property type="project" value="UniProtKB-UniRule"/>
</dbReference>
<evidence type="ECO:0000259" key="11">
    <source>
        <dbReference type="Pfam" id="PF00155"/>
    </source>
</evidence>
<evidence type="ECO:0000256" key="4">
    <source>
        <dbReference type="ARBA" id="ARBA00011738"/>
    </source>
</evidence>
<feature type="modified residue" description="N6-(pyridoxal phosphate)lysine" evidence="9">
    <location>
        <position position="237"/>
    </location>
</feature>
<comment type="caution">
    <text evidence="12">The sequence shown here is derived from an EMBL/GenBank/DDBJ whole genome shotgun (WGS) entry which is preliminary data.</text>
</comment>
<dbReference type="AlphaFoldDB" id="A0A1F4ST07"/>
<comment type="catalytic activity">
    <reaction evidence="8 10">
        <text>6-carboxyhexanoyl-[ACP] + L-alanine + H(+) = (8S)-8-amino-7-oxononanoate + holo-[ACP] + CO2</text>
        <dbReference type="Rhea" id="RHEA:42288"/>
        <dbReference type="Rhea" id="RHEA-COMP:9685"/>
        <dbReference type="Rhea" id="RHEA-COMP:9955"/>
        <dbReference type="ChEBI" id="CHEBI:15378"/>
        <dbReference type="ChEBI" id="CHEBI:16526"/>
        <dbReference type="ChEBI" id="CHEBI:57972"/>
        <dbReference type="ChEBI" id="CHEBI:64479"/>
        <dbReference type="ChEBI" id="CHEBI:78846"/>
        <dbReference type="ChEBI" id="CHEBI:149468"/>
        <dbReference type="EC" id="2.3.1.47"/>
    </reaction>
</comment>
<evidence type="ECO:0000313" key="12">
    <source>
        <dbReference type="EMBL" id="OGC23566.1"/>
    </source>
</evidence>
<comment type="similarity">
    <text evidence="3 10">Belongs to the class-II pyridoxal-phosphate-dependent aminotransferase family. BioF subfamily.</text>
</comment>
<comment type="pathway">
    <text evidence="2 10">Cofactor biosynthesis; biotin biosynthesis.</text>
</comment>
<dbReference type="InterPro" id="IPR001917">
    <property type="entry name" value="Aminotrans_II_pyridoxalP_BS"/>
</dbReference>
<dbReference type="NCBIfam" id="TIGR00858">
    <property type="entry name" value="bioF"/>
    <property type="match status" value="1"/>
</dbReference>
<dbReference type="UniPathway" id="UPA00078"/>
<evidence type="ECO:0000256" key="10">
    <source>
        <dbReference type="RuleBase" id="RU003693"/>
    </source>
</evidence>
<evidence type="ECO:0000256" key="1">
    <source>
        <dbReference type="ARBA" id="ARBA00001933"/>
    </source>
</evidence>
<comment type="function">
    <text evidence="10">Catalyzes the decarboxylative condensation of pimeloyl-[acyl-carrier protein] and L-alanine to produce 8-amino-7-oxononanoate (AON), [acyl-carrier protein], and carbon dioxide.</text>
</comment>
<dbReference type="InterPro" id="IPR004723">
    <property type="entry name" value="AONS_Archaea/Proteobacteria"/>
</dbReference>
<dbReference type="STRING" id="1802579.A2310_02955"/>
<sequence>MLEFINQELESLKKSGLYRPLKTIEKIDGSKIYIDGKELICFCSNDYLGLSNHPKVKKMAIETIKEFGVGAGASRLISGNTIIHEELEKKIAKFKKRESAIVFSTGYMANIGAITALTDEKDTIIIDRLNHASIIDACKLSKARLQVYSHKDMIALEKILAKSDKYKKRLIVTDSIFSMDGDIAPLPQIAKLAKKYNAITMIDCAHATGVLGENGRGAEEHFGIEGQIDIVMGTLSKAVGSLGGFIAGSFELIDFLRNKARSFIYTTSLPPSICAASIAALEIIENEPQLRKRLWDNIGFFNRRRAAINRDPTTETPIIPIIIGNEEKTMGISRKLFEDGLFVSGIRFPTVAKGEARLRITITANHSKKELEMLSNLLALI</sequence>
<dbReference type="InterPro" id="IPR015424">
    <property type="entry name" value="PyrdxlP-dep_Trfase"/>
</dbReference>
<dbReference type="Proteomes" id="UP000178417">
    <property type="component" value="Unassembled WGS sequence"/>
</dbReference>
<dbReference type="Gene3D" id="3.40.640.10">
    <property type="entry name" value="Type I PLP-dependent aspartate aminotransferase-like (Major domain)"/>
    <property type="match status" value="1"/>
</dbReference>
<evidence type="ECO:0000256" key="7">
    <source>
        <dbReference type="ARBA" id="ARBA00022898"/>
    </source>
</evidence>
<dbReference type="Pfam" id="PF00155">
    <property type="entry name" value="Aminotran_1_2"/>
    <property type="match status" value="1"/>
</dbReference>
<feature type="domain" description="Aminotransferase class I/classII large" evidence="11">
    <location>
        <begin position="38"/>
        <end position="374"/>
    </location>
</feature>
<evidence type="ECO:0000313" key="13">
    <source>
        <dbReference type="Proteomes" id="UP000178417"/>
    </source>
</evidence>
<protein>
    <recommendedName>
        <fullName evidence="10">8-amino-7-ketopelargonate synthase</fullName>
        <ecNumber evidence="10">2.3.1.47</ecNumber>
    </recommendedName>
</protein>
<evidence type="ECO:0000256" key="3">
    <source>
        <dbReference type="ARBA" id="ARBA00010008"/>
    </source>
</evidence>
<dbReference type="InterPro" id="IPR004839">
    <property type="entry name" value="Aminotransferase_I/II_large"/>
</dbReference>
<proteinExistence type="inferred from homology"/>
<dbReference type="InterPro" id="IPR015422">
    <property type="entry name" value="PyrdxlP-dep_Trfase_small"/>
</dbReference>
<evidence type="ECO:0000256" key="5">
    <source>
        <dbReference type="ARBA" id="ARBA00022679"/>
    </source>
</evidence>
<keyword evidence="6" id="KW-0093">Biotin biosynthesis</keyword>
<dbReference type="Gene3D" id="3.90.1150.10">
    <property type="entry name" value="Aspartate Aminotransferase, domain 1"/>
    <property type="match status" value="1"/>
</dbReference>
<keyword evidence="7 9" id="KW-0663">Pyridoxal phosphate</keyword>
<evidence type="ECO:0000256" key="8">
    <source>
        <dbReference type="ARBA" id="ARBA00047715"/>
    </source>
</evidence>
<organism evidence="12 13">
    <name type="scientific">candidate division WOR-1 bacterium RIFOXYB2_FULL_37_13</name>
    <dbReference type="NCBI Taxonomy" id="1802579"/>
    <lineage>
        <taxon>Bacteria</taxon>
        <taxon>Bacillati</taxon>
        <taxon>Saganbacteria</taxon>
    </lineage>
</organism>
<comment type="subunit">
    <text evidence="4 10">Homodimer.</text>
</comment>